<feature type="non-terminal residue" evidence="1">
    <location>
        <position position="77"/>
    </location>
</feature>
<keyword evidence="2" id="KW-1185">Reference proteome</keyword>
<gene>
    <name evidence="1" type="ORF">BJ138DRAFT_1166067</name>
</gene>
<organism evidence="1 2">
    <name type="scientific">Hygrophoropsis aurantiaca</name>
    <dbReference type="NCBI Taxonomy" id="72124"/>
    <lineage>
        <taxon>Eukaryota</taxon>
        <taxon>Fungi</taxon>
        <taxon>Dikarya</taxon>
        <taxon>Basidiomycota</taxon>
        <taxon>Agaricomycotina</taxon>
        <taxon>Agaricomycetes</taxon>
        <taxon>Agaricomycetidae</taxon>
        <taxon>Boletales</taxon>
        <taxon>Coniophorineae</taxon>
        <taxon>Hygrophoropsidaceae</taxon>
        <taxon>Hygrophoropsis</taxon>
    </lineage>
</organism>
<dbReference type="Proteomes" id="UP000790377">
    <property type="component" value="Unassembled WGS sequence"/>
</dbReference>
<comment type="caution">
    <text evidence="1">The sequence shown here is derived from an EMBL/GenBank/DDBJ whole genome shotgun (WGS) entry which is preliminary data.</text>
</comment>
<accession>A0ACB7ZUI7</accession>
<evidence type="ECO:0000313" key="1">
    <source>
        <dbReference type="EMBL" id="KAH7904725.1"/>
    </source>
</evidence>
<reference evidence="1" key="1">
    <citation type="journal article" date="2021" name="New Phytol.">
        <title>Evolutionary innovations through gain and loss of genes in the ectomycorrhizal Boletales.</title>
        <authorList>
            <person name="Wu G."/>
            <person name="Miyauchi S."/>
            <person name="Morin E."/>
            <person name="Kuo A."/>
            <person name="Drula E."/>
            <person name="Varga T."/>
            <person name="Kohler A."/>
            <person name="Feng B."/>
            <person name="Cao Y."/>
            <person name="Lipzen A."/>
            <person name="Daum C."/>
            <person name="Hundley H."/>
            <person name="Pangilinan J."/>
            <person name="Johnson J."/>
            <person name="Barry K."/>
            <person name="LaButti K."/>
            <person name="Ng V."/>
            <person name="Ahrendt S."/>
            <person name="Min B."/>
            <person name="Choi I.G."/>
            <person name="Park H."/>
            <person name="Plett J.M."/>
            <person name="Magnuson J."/>
            <person name="Spatafora J.W."/>
            <person name="Nagy L.G."/>
            <person name="Henrissat B."/>
            <person name="Grigoriev I.V."/>
            <person name="Yang Z.L."/>
            <person name="Xu J."/>
            <person name="Martin F.M."/>
        </authorList>
    </citation>
    <scope>NUCLEOTIDE SEQUENCE</scope>
    <source>
        <strain evidence="1">ATCC 28755</strain>
    </source>
</reference>
<name>A0ACB7ZUI7_9AGAM</name>
<proteinExistence type="predicted"/>
<evidence type="ECO:0000313" key="2">
    <source>
        <dbReference type="Proteomes" id="UP000790377"/>
    </source>
</evidence>
<dbReference type="EMBL" id="MU268379">
    <property type="protein sequence ID" value="KAH7904725.1"/>
    <property type="molecule type" value="Genomic_DNA"/>
</dbReference>
<protein>
    <submittedName>
        <fullName evidence="1">Uncharacterized protein</fullName>
    </submittedName>
</protein>
<sequence length="77" mass="8619">MSCLPGRWYVTLQWAPTSTLTSPVPRDGHLPFTVSMSRCVWIGARYQTTGHGAGLARKAGTPSCIHRMAFRRRERTS</sequence>